<evidence type="ECO:0000256" key="5">
    <source>
        <dbReference type="ARBA" id="ARBA00023004"/>
    </source>
</evidence>
<gene>
    <name evidence="8" type="ORF">QUV96_09785</name>
</gene>
<dbReference type="InterPro" id="IPR039661">
    <property type="entry name" value="ELP3"/>
</dbReference>
<evidence type="ECO:0000256" key="6">
    <source>
        <dbReference type="ARBA" id="ARBA00023014"/>
    </source>
</evidence>
<dbReference type="InterPro" id="IPR006638">
    <property type="entry name" value="Elp3/MiaA/NifB-like_rSAM"/>
</dbReference>
<dbReference type="SFLD" id="SFLDG01091">
    <property type="entry name" value="uncharacterized_CHP01210-like"/>
    <property type="match status" value="1"/>
</dbReference>
<evidence type="ECO:0000259" key="7">
    <source>
        <dbReference type="SMART" id="SM00729"/>
    </source>
</evidence>
<accession>A0ABT7UE69</accession>
<dbReference type="SMART" id="SM00729">
    <property type="entry name" value="Elp3"/>
    <property type="match status" value="1"/>
</dbReference>
<evidence type="ECO:0000256" key="2">
    <source>
        <dbReference type="ARBA" id="ARBA00022485"/>
    </source>
</evidence>
<feature type="domain" description="Elp3/MiaA/NifB-like radical SAM core" evidence="7">
    <location>
        <begin position="33"/>
        <end position="259"/>
    </location>
</feature>
<keyword evidence="6" id="KW-0411">Iron-sulfur</keyword>
<sequence length="313" mass="35357">MNRYNNPFPFSDDNKRYHTWNHYLKHRFHTKVAKVPLDAGFTCPNRDGTKGWGGCTFCTAAGSGDTIPSHEDLAVQFEQGLAQMRRKWPGCDAIAYFQAYTNTYAPLERLQECFDPFVERADVCALAIATRADCLSKEAIAYLCRLAEQKEIWVELGLQSIHDATAEAIHRGHGYQDFLTCVQRLSQTPLKICVHLINSLPGEDVPMMIESARTVGSLPIHAVKLHMLHLMKGTQLAQSYAAHPFHLLSMSEYVDLIVAQLEVLPAHIIIQRLTGDGLSRDLLAPLWTQKKVQVLNEIDKAMVRRNTWQGRCL</sequence>
<dbReference type="Proteomes" id="UP001529340">
    <property type="component" value="Unassembled WGS sequence"/>
</dbReference>
<keyword evidence="3" id="KW-0949">S-adenosyl-L-methionine</keyword>
<dbReference type="RefSeq" id="WP_289608361.1">
    <property type="nucleotide sequence ID" value="NZ_JAUDCG010000052.1"/>
</dbReference>
<evidence type="ECO:0000256" key="1">
    <source>
        <dbReference type="ARBA" id="ARBA00001966"/>
    </source>
</evidence>
<name>A0ABT7UE69_9FIRM</name>
<dbReference type="PANTHER" id="PTHR11135:SF1">
    <property type="entry name" value="PROTEIN YHCC"/>
    <property type="match status" value="1"/>
</dbReference>
<keyword evidence="4" id="KW-0479">Metal-binding</keyword>
<organism evidence="8 9">
    <name type="scientific">Amedibacillus dolichus</name>
    <dbReference type="NCBI Taxonomy" id="31971"/>
    <lineage>
        <taxon>Bacteria</taxon>
        <taxon>Bacillati</taxon>
        <taxon>Bacillota</taxon>
        <taxon>Erysipelotrichia</taxon>
        <taxon>Erysipelotrichales</taxon>
        <taxon>Erysipelotrichaceae</taxon>
        <taxon>Amedibacillus</taxon>
    </lineage>
</organism>
<dbReference type="SUPFAM" id="SSF102114">
    <property type="entry name" value="Radical SAM enzymes"/>
    <property type="match status" value="1"/>
</dbReference>
<keyword evidence="9" id="KW-1185">Reference proteome</keyword>
<proteinExistence type="predicted"/>
<dbReference type="Pfam" id="PF04055">
    <property type="entry name" value="Radical_SAM"/>
    <property type="match status" value="1"/>
</dbReference>
<dbReference type="InterPro" id="IPR032432">
    <property type="entry name" value="Radical_SAM_C"/>
</dbReference>
<reference evidence="8" key="2">
    <citation type="submission" date="2023-06" db="EMBL/GenBank/DDBJ databases">
        <authorList>
            <person name="Zeman M."/>
            <person name="Kubasova T."/>
            <person name="Jahodarova E."/>
            <person name="Nykrynova M."/>
            <person name="Rychlik I."/>
        </authorList>
    </citation>
    <scope>NUCLEOTIDE SEQUENCE</scope>
    <source>
        <strain evidence="8">ET39</strain>
    </source>
</reference>
<dbReference type="Gene3D" id="3.30.750.200">
    <property type="match status" value="1"/>
</dbReference>
<evidence type="ECO:0000256" key="3">
    <source>
        <dbReference type="ARBA" id="ARBA00022691"/>
    </source>
</evidence>
<dbReference type="EMBL" id="JAUDCG010000052">
    <property type="protein sequence ID" value="MDM8157919.1"/>
    <property type="molecule type" value="Genomic_DNA"/>
</dbReference>
<dbReference type="SFLD" id="SFLDS00029">
    <property type="entry name" value="Radical_SAM"/>
    <property type="match status" value="1"/>
</dbReference>
<dbReference type="NCBIfam" id="TIGR01212">
    <property type="entry name" value="TIGR01212 family radical SAM protein"/>
    <property type="match status" value="1"/>
</dbReference>
<keyword evidence="2" id="KW-0004">4Fe-4S</keyword>
<comment type="cofactor">
    <cofactor evidence="1">
        <name>[4Fe-4S] cluster</name>
        <dbReference type="ChEBI" id="CHEBI:49883"/>
    </cofactor>
</comment>
<dbReference type="Pfam" id="PF16199">
    <property type="entry name" value="Radical_SAM_C"/>
    <property type="match status" value="1"/>
</dbReference>
<dbReference type="InterPro" id="IPR007197">
    <property type="entry name" value="rSAM"/>
</dbReference>
<dbReference type="SFLD" id="SFLDG01086">
    <property type="entry name" value="elongater_protein-like"/>
    <property type="match status" value="1"/>
</dbReference>
<dbReference type="PANTHER" id="PTHR11135">
    <property type="entry name" value="HISTONE ACETYLTRANSFERASE-RELATED"/>
    <property type="match status" value="1"/>
</dbReference>
<comment type="caution">
    <text evidence="8">The sequence shown here is derived from an EMBL/GenBank/DDBJ whole genome shotgun (WGS) entry which is preliminary data.</text>
</comment>
<evidence type="ECO:0000256" key="4">
    <source>
        <dbReference type="ARBA" id="ARBA00022723"/>
    </source>
</evidence>
<reference evidence="8" key="1">
    <citation type="submission" date="2023-06" db="EMBL/GenBank/DDBJ databases">
        <title>Identification and characterization of horizontal gene transfer across gut microbiota members of farm animals based on homology search.</title>
        <authorList>
            <person name="Schwarzerova J."/>
            <person name="Nykrynova M."/>
            <person name="Jureckova K."/>
            <person name="Cejkova D."/>
            <person name="Rychlik I."/>
        </authorList>
    </citation>
    <scope>NUCLEOTIDE SEQUENCE</scope>
    <source>
        <strain evidence="8">ET39</strain>
    </source>
</reference>
<evidence type="ECO:0000313" key="9">
    <source>
        <dbReference type="Proteomes" id="UP001529340"/>
    </source>
</evidence>
<dbReference type="InterPro" id="IPR058240">
    <property type="entry name" value="rSAM_sf"/>
</dbReference>
<protein>
    <submittedName>
        <fullName evidence="8">TIGR01212 family radical SAM protein</fullName>
    </submittedName>
</protein>
<keyword evidence="5" id="KW-0408">Iron</keyword>
<dbReference type="InterPro" id="IPR005911">
    <property type="entry name" value="YhcC-like"/>
</dbReference>
<evidence type="ECO:0000313" key="8">
    <source>
        <dbReference type="EMBL" id="MDM8157919.1"/>
    </source>
</evidence>